<feature type="compositionally biased region" description="Basic residues" evidence="1">
    <location>
        <begin position="11"/>
        <end position="23"/>
    </location>
</feature>
<feature type="domain" description="M23ase beta-sheet core" evidence="2">
    <location>
        <begin position="191"/>
        <end position="284"/>
    </location>
</feature>
<dbReference type="InterPro" id="IPR011055">
    <property type="entry name" value="Dup_hybrid_motif"/>
</dbReference>
<dbReference type="InterPro" id="IPR050570">
    <property type="entry name" value="Cell_wall_metabolism_enzyme"/>
</dbReference>
<dbReference type="PANTHER" id="PTHR21666">
    <property type="entry name" value="PEPTIDASE-RELATED"/>
    <property type="match status" value="1"/>
</dbReference>
<evidence type="ECO:0000256" key="1">
    <source>
        <dbReference type="SAM" id="MobiDB-lite"/>
    </source>
</evidence>
<keyword evidence="4" id="KW-1185">Reference proteome</keyword>
<dbReference type="EMBL" id="BOMW01000036">
    <property type="protein sequence ID" value="GIF06467.1"/>
    <property type="molecule type" value="Genomic_DNA"/>
</dbReference>
<protein>
    <recommendedName>
        <fullName evidence="2">M23ase beta-sheet core domain-containing protein</fullName>
    </recommendedName>
</protein>
<proteinExistence type="predicted"/>
<dbReference type="InterPro" id="IPR016047">
    <property type="entry name" value="M23ase_b-sheet_dom"/>
</dbReference>
<dbReference type="GO" id="GO:0004222">
    <property type="term" value="F:metalloendopeptidase activity"/>
    <property type="evidence" value="ECO:0007669"/>
    <property type="project" value="TreeGrafter"/>
</dbReference>
<dbReference type="AlphaFoldDB" id="A0A919N8X1"/>
<dbReference type="SUPFAM" id="SSF51261">
    <property type="entry name" value="Duplicated hybrid motif"/>
    <property type="match status" value="1"/>
</dbReference>
<dbReference type="RefSeq" id="WP_203681808.1">
    <property type="nucleotide sequence ID" value="NZ_BOMW01000036.1"/>
</dbReference>
<reference evidence="3" key="1">
    <citation type="submission" date="2021-01" db="EMBL/GenBank/DDBJ databases">
        <title>Whole genome shotgun sequence of Actinoplanes siamensis NBRC 109076.</title>
        <authorList>
            <person name="Komaki H."/>
            <person name="Tamura T."/>
        </authorList>
    </citation>
    <scope>NUCLEOTIDE SEQUENCE</scope>
    <source>
        <strain evidence="3">NBRC 109076</strain>
    </source>
</reference>
<accession>A0A919N8X1</accession>
<evidence type="ECO:0000259" key="2">
    <source>
        <dbReference type="Pfam" id="PF01551"/>
    </source>
</evidence>
<feature type="region of interest" description="Disordered" evidence="1">
    <location>
        <begin position="1"/>
        <end position="25"/>
    </location>
</feature>
<dbReference type="CDD" id="cd12797">
    <property type="entry name" value="M23_peptidase"/>
    <property type="match status" value="1"/>
</dbReference>
<evidence type="ECO:0000313" key="3">
    <source>
        <dbReference type="EMBL" id="GIF06467.1"/>
    </source>
</evidence>
<feature type="region of interest" description="Disordered" evidence="1">
    <location>
        <begin position="83"/>
        <end position="133"/>
    </location>
</feature>
<dbReference type="Proteomes" id="UP000629619">
    <property type="component" value="Unassembled WGS sequence"/>
</dbReference>
<evidence type="ECO:0000313" key="4">
    <source>
        <dbReference type="Proteomes" id="UP000629619"/>
    </source>
</evidence>
<dbReference type="Gene3D" id="2.70.70.10">
    <property type="entry name" value="Glucose Permease (Domain IIA)"/>
    <property type="match status" value="1"/>
</dbReference>
<dbReference type="Pfam" id="PF01551">
    <property type="entry name" value="Peptidase_M23"/>
    <property type="match status" value="1"/>
</dbReference>
<comment type="caution">
    <text evidence="3">The sequence shown here is derived from an EMBL/GenBank/DDBJ whole genome shotgun (WGS) entry which is preliminary data.</text>
</comment>
<gene>
    <name evidence="3" type="ORF">Asi03nite_40050</name>
</gene>
<name>A0A919N8X1_9ACTN</name>
<dbReference type="PANTHER" id="PTHR21666:SF270">
    <property type="entry name" value="MUREIN HYDROLASE ACTIVATOR ENVC"/>
    <property type="match status" value="1"/>
</dbReference>
<organism evidence="3 4">
    <name type="scientific">Actinoplanes siamensis</name>
    <dbReference type="NCBI Taxonomy" id="1223317"/>
    <lineage>
        <taxon>Bacteria</taxon>
        <taxon>Bacillati</taxon>
        <taxon>Actinomycetota</taxon>
        <taxon>Actinomycetes</taxon>
        <taxon>Micromonosporales</taxon>
        <taxon>Micromonosporaceae</taxon>
        <taxon>Actinoplanes</taxon>
    </lineage>
</organism>
<sequence length="304" mass="30420">MGQSSAADHSGRHRQERLRRHRAPAFPALFATRGRSALSLTALTATLATGIGAAGAAASAAGPADHASSGGHTAAHASAALPIVPPAGDEAPGKAYTRQSLLPGDAGPGSAARSLLPGDAGPGTAARSLLPGDAGPGIAAVKRKNRPVPVAVAAAAPAPGHVTPGGTGAAWVNPNPAARVTSCFGQRWGRLHAGVDMAAPDGSPILAAGAGVVVRAGMAEGYGNAVLIDHGDGWLTHYGHMSRIAVTAGQVVRAGEQIGDEGSTGHSTGPHLHFEVHEGHYKNPVEPTAWMHRRGIDIPGCDSY</sequence>